<evidence type="ECO:0000313" key="1">
    <source>
        <dbReference type="EMBL" id="SDM52642.1"/>
    </source>
</evidence>
<dbReference type="AlphaFoldDB" id="A0A1G9TY84"/>
<protein>
    <recommendedName>
        <fullName evidence="3">Sporulation lipoprotein YhcN/YlaJ (Spore_YhcN_YlaJ)</fullName>
    </recommendedName>
</protein>
<reference evidence="2" key="1">
    <citation type="submission" date="2016-10" db="EMBL/GenBank/DDBJ databases">
        <authorList>
            <person name="Varghese N."/>
            <person name="Submissions S."/>
        </authorList>
    </citation>
    <scope>NUCLEOTIDE SEQUENCE [LARGE SCALE GENOMIC DNA]</scope>
    <source>
        <strain evidence="2">CGMCC 1.6199</strain>
    </source>
</reference>
<organism evidence="1 2">
    <name type="scientific">Sediminibacillus halophilus</name>
    <dbReference type="NCBI Taxonomy" id="482461"/>
    <lineage>
        <taxon>Bacteria</taxon>
        <taxon>Bacillati</taxon>
        <taxon>Bacillota</taxon>
        <taxon>Bacilli</taxon>
        <taxon>Bacillales</taxon>
        <taxon>Bacillaceae</taxon>
        <taxon>Sediminibacillus</taxon>
    </lineage>
</organism>
<dbReference type="EMBL" id="FNHF01000003">
    <property type="protein sequence ID" value="SDM52642.1"/>
    <property type="molecule type" value="Genomic_DNA"/>
</dbReference>
<name>A0A1G9TY84_9BACI</name>
<sequence length="133" mass="14897">MYRILTAIFCLAILNACGTGNNGQEQGSMPQGEEVETTEEGYIQLRGTQPRIFDEYGDREIVQDTSRAAIVQAAESVDDVTVENVEILDEEIRIDAVLQGDFNSGEQMAKVNQIRRSVDDQVNGNYHVRVFIR</sequence>
<evidence type="ECO:0008006" key="3">
    <source>
        <dbReference type="Google" id="ProtNLM"/>
    </source>
</evidence>
<dbReference type="RefSeq" id="WP_139186959.1">
    <property type="nucleotide sequence ID" value="NZ_FNHF01000003.1"/>
</dbReference>
<evidence type="ECO:0000313" key="2">
    <source>
        <dbReference type="Proteomes" id="UP000182347"/>
    </source>
</evidence>
<proteinExistence type="predicted"/>
<dbReference type="OrthoDB" id="2967033at2"/>
<dbReference type="Proteomes" id="UP000182347">
    <property type="component" value="Unassembled WGS sequence"/>
</dbReference>
<gene>
    <name evidence="1" type="ORF">SAMN05216244_2785</name>
</gene>
<accession>A0A1G9TY84</accession>
<keyword evidence="2" id="KW-1185">Reference proteome</keyword>